<dbReference type="Gene3D" id="2.130.10.10">
    <property type="entry name" value="YVTN repeat-like/Quinoprotein amine dehydrogenase"/>
    <property type="match status" value="1"/>
</dbReference>
<name>A0ABX0MHA5_9BURK</name>
<dbReference type="SUPFAM" id="SSF110296">
    <property type="entry name" value="Oligoxyloglucan reducing end-specific cellobiohydrolase"/>
    <property type="match status" value="1"/>
</dbReference>
<evidence type="ECO:0000313" key="1">
    <source>
        <dbReference type="EMBL" id="NHZ41541.1"/>
    </source>
</evidence>
<sequence>MADALETHCMHAAPIKPPVPEAFFIGQARRHVTVRAGDSVGDPPLKERRMKKLLTLLLIAACCVSGSAAAAEGDKNATERQGFVALRVFANTLDMEPHTWTHLVVLTATDKELKLEIKASDSRHTSKIFAGYLPEGNYRLKSLIGMKSNPEIGPGFAFAVKQGALTNLGTVIYQPIGEGKATFVMDDKPAALARVVAKEFPALAKDLNDTTVLGWGQVAANSVGASGQEIPSLEYGLTGSVLFHIADKMSETEKRVAWADAKDPALRVMLSKASTYSLNAAQELPDGALLVGSNLGQLLSRSKSGEWTNIDLDDPREITALYARSGKHITVGGEESMLKQSTDGGLTWVDLAFPVENGLIAHMTEINGELLVMSLAQGRLYVHGRMNTPGSRWSELANLAGMGTLAYTSLPSRATIHKGKYLLVLPGKEMHAFDLAQRTWTVLPVPQEIKEVTSTGESLYAAGFFQKPYVSQDDGASWSKPGNACGGFFSTLMYDFAMRDKNEAWSLCHVSGAFVTGSRIRHSKDGGKTWADLVDQTPVKTMRMVVTKSVLLYIDRDARISSSADGGLTWTRDTRVLPQALPAAADSGPAERQSK</sequence>
<evidence type="ECO:0000313" key="2">
    <source>
        <dbReference type="Proteomes" id="UP000819052"/>
    </source>
</evidence>
<accession>A0ABX0MHA5</accession>
<gene>
    <name evidence="1" type="ORF">F1609_15435</name>
</gene>
<keyword evidence="2" id="KW-1185">Reference proteome</keyword>
<dbReference type="RefSeq" id="WP_167077306.1">
    <property type="nucleotide sequence ID" value="NZ_VVIW01000008.1"/>
</dbReference>
<evidence type="ECO:0008006" key="3">
    <source>
        <dbReference type="Google" id="ProtNLM"/>
    </source>
</evidence>
<organism evidence="1 2">
    <name type="scientific">Massilia aquatica</name>
    <dbReference type="NCBI Taxonomy" id="2609000"/>
    <lineage>
        <taxon>Bacteria</taxon>
        <taxon>Pseudomonadati</taxon>
        <taxon>Pseudomonadota</taxon>
        <taxon>Betaproteobacteria</taxon>
        <taxon>Burkholderiales</taxon>
        <taxon>Oxalobacteraceae</taxon>
        <taxon>Telluria group</taxon>
        <taxon>Massilia</taxon>
    </lineage>
</organism>
<dbReference type="InterPro" id="IPR015943">
    <property type="entry name" value="WD40/YVTN_repeat-like_dom_sf"/>
</dbReference>
<protein>
    <recommendedName>
        <fullName evidence="3">Photosynthesis system II assembly factor Ycf48/Hcf136-like domain-containing protein</fullName>
    </recommendedName>
</protein>
<comment type="caution">
    <text evidence="1">The sequence shown here is derived from an EMBL/GenBank/DDBJ whole genome shotgun (WGS) entry which is preliminary data.</text>
</comment>
<reference evidence="1 2" key="1">
    <citation type="submission" date="2019-09" db="EMBL/GenBank/DDBJ databases">
        <title>Taxonomy of Antarctic Massilia spp.: description of Massilia rubra sp. nov., Massilia aquatica sp. nov., Massilia mucilaginosa sp. nov., Massilia frigida sp. nov. isolated from streams, lakes and regoliths.</title>
        <authorList>
            <person name="Holochova P."/>
            <person name="Sedlacek I."/>
            <person name="Kralova S."/>
            <person name="Maslanova I."/>
            <person name="Busse H.-J."/>
            <person name="Stankova E."/>
            <person name="Vrbovska V."/>
            <person name="Kovarovic V."/>
            <person name="Bartak M."/>
            <person name="Svec P."/>
            <person name="Pantucek R."/>
        </authorList>
    </citation>
    <scope>NUCLEOTIDE SEQUENCE [LARGE SCALE GENOMIC DNA]</scope>
    <source>
        <strain evidence="1 2">CCM 8693</strain>
    </source>
</reference>
<dbReference type="CDD" id="cd15482">
    <property type="entry name" value="Sialidase_non-viral"/>
    <property type="match status" value="1"/>
</dbReference>
<dbReference type="Proteomes" id="UP000819052">
    <property type="component" value="Unassembled WGS sequence"/>
</dbReference>
<proteinExistence type="predicted"/>
<dbReference type="EMBL" id="VVIW01000008">
    <property type="protein sequence ID" value="NHZ41541.1"/>
    <property type="molecule type" value="Genomic_DNA"/>
</dbReference>